<name>A0ABQ6LSW3_9RHOB</name>
<sequence length="74" mass="8470">MAVVRHAEHRIRRDGDRVVDHVDVEAEERRFQDEDLLARAADLHLSARRKPAMFAAKAYRPEQWLQPGGAGRPA</sequence>
<dbReference type="RefSeq" id="WP_285674422.1">
    <property type="nucleotide sequence ID" value="NZ_BSYI01000053.1"/>
</dbReference>
<evidence type="ECO:0000313" key="1">
    <source>
        <dbReference type="EMBL" id="GMG85159.1"/>
    </source>
</evidence>
<proteinExistence type="predicted"/>
<dbReference type="Proteomes" id="UP001239909">
    <property type="component" value="Unassembled WGS sequence"/>
</dbReference>
<reference evidence="1 2" key="1">
    <citation type="submission" date="2023-04" db="EMBL/GenBank/DDBJ databases">
        <title>Marinoamorphus aggregata gen. nov., sp. Nov., isolate from tissue of brittle star Ophioplocus japonicus.</title>
        <authorList>
            <person name="Kawano K."/>
            <person name="Sawayama S."/>
            <person name="Nakagawa S."/>
        </authorList>
    </citation>
    <scope>NUCLEOTIDE SEQUENCE [LARGE SCALE GENOMIC DNA]</scope>
    <source>
        <strain evidence="1 2">NKW23</strain>
    </source>
</reference>
<comment type="caution">
    <text evidence="1">The sequence shown here is derived from an EMBL/GenBank/DDBJ whole genome shotgun (WGS) entry which is preliminary data.</text>
</comment>
<dbReference type="EMBL" id="BSYI01000053">
    <property type="protein sequence ID" value="GMG85159.1"/>
    <property type="molecule type" value="Genomic_DNA"/>
</dbReference>
<accession>A0ABQ6LSW3</accession>
<organism evidence="1 2">
    <name type="scientific">Paralimibaculum aggregatum</name>
    <dbReference type="NCBI Taxonomy" id="3036245"/>
    <lineage>
        <taxon>Bacteria</taxon>
        <taxon>Pseudomonadati</taxon>
        <taxon>Pseudomonadota</taxon>
        <taxon>Alphaproteobacteria</taxon>
        <taxon>Rhodobacterales</taxon>
        <taxon>Paracoccaceae</taxon>
        <taxon>Paralimibaculum</taxon>
    </lineage>
</organism>
<protein>
    <submittedName>
        <fullName evidence="1">Uncharacterized protein</fullName>
    </submittedName>
</protein>
<evidence type="ECO:0000313" key="2">
    <source>
        <dbReference type="Proteomes" id="UP001239909"/>
    </source>
</evidence>
<gene>
    <name evidence="1" type="ORF">LNKW23_43750</name>
</gene>
<keyword evidence="2" id="KW-1185">Reference proteome</keyword>